<evidence type="ECO:0000256" key="4">
    <source>
        <dbReference type="ARBA" id="ARBA00022989"/>
    </source>
</evidence>
<feature type="transmembrane region" description="Helical" evidence="6">
    <location>
        <begin position="30"/>
        <end position="56"/>
    </location>
</feature>
<evidence type="ECO:0000256" key="6">
    <source>
        <dbReference type="SAM" id="Phobius"/>
    </source>
</evidence>
<feature type="transmembrane region" description="Helical" evidence="6">
    <location>
        <begin position="101"/>
        <end position="119"/>
    </location>
</feature>
<proteinExistence type="predicted"/>
<gene>
    <name evidence="7" type="ORF">ACFFH7_01015</name>
</gene>
<sequence length="414" mass="42370">MTYAGVLAHTPYRVLFATRTLAITADTLRIVALSVLVFAVTGSTLLAAVAYGISFLPQLIGGSLLGAVADLVPPRQLIAIGYAVEFLSGLLLALADLPVGLSLALVATVSMVTPLVNGAAGRVVADVLSGESYVLGRSLLNLASSSAQLVGMAGAGAAVAVLGARHAMLVSAALHLLAAAWVRLRLPDLRVSASGLASAVRRSWSGNRQLLRDRTIRTLIWAQWLPPACVTGAESLLVPYVAVRGLPVSAGGLLLACLPVGMMIGSILIGRVVGPSSRRRLLMPLMTAVGLPLIGFSITGLPVVLCGALLALAGTGFAYGLALQQRFRDVVPSSVRGQAFSLLSTGLMTAQGLSPALAGAVAGILPVAQVIALCGAVSVASALLFRLRAPEVMDAPATAQSRPTEKDSSASRRE</sequence>
<name>A0ABV6MIC1_9PSEU</name>
<feature type="transmembrane region" description="Helical" evidence="6">
    <location>
        <begin position="248"/>
        <end position="269"/>
    </location>
</feature>
<keyword evidence="3 6" id="KW-0812">Transmembrane</keyword>
<accession>A0ABV6MIC1</accession>
<feature type="transmembrane region" description="Helical" evidence="6">
    <location>
        <begin position="360"/>
        <end position="385"/>
    </location>
</feature>
<dbReference type="SUPFAM" id="SSF103473">
    <property type="entry name" value="MFS general substrate transporter"/>
    <property type="match status" value="1"/>
</dbReference>
<dbReference type="Pfam" id="PF07690">
    <property type="entry name" value="MFS_1"/>
    <property type="match status" value="1"/>
</dbReference>
<dbReference type="InterPro" id="IPR036259">
    <property type="entry name" value="MFS_trans_sf"/>
</dbReference>
<evidence type="ECO:0000256" key="2">
    <source>
        <dbReference type="ARBA" id="ARBA00022475"/>
    </source>
</evidence>
<dbReference type="Proteomes" id="UP001589810">
    <property type="component" value="Unassembled WGS sequence"/>
</dbReference>
<dbReference type="PANTHER" id="PTHR23513:SF11">
    <property type="entry name" value="STAPHYLOFERRIN A TRANSPORTER"/>
    <property type="match status" value="1"/>
</dbReference>
<feature type="transmembrane region" description="Helical" evidence="6">
    <location>
        <begin position="218"/>
        <end position="242"/>
    </location>
</feature>
<comment type="caution">
    <text evidence="7">The sequence shown here is derived from an EMBL/GenBank/DDBJ whole genome shotgun (WGS) entry which is preliminary data.</text>
</comment>
<keyword evidence="4 6" id="KW-1133">Transmembrane helix</keyword>
<reference evidence="7 8" key="1">
    <citation type="submission" date="2024-09" db="EMBL/GenBank/DDBJ databases">
        <authorList>
            <person name="Sun Q."/>
            <person name="Mori K."/>
        </authorList>
    </citation>
    <scope>NUCLEOTIDE SEQUENCE [LARGE SCALE GENOMIC DNA]</scope>
    <source>
        <strain evidence="7 8">TBRC 1432</strain>
    </source>
</reference>
<keyword evidence="2" id="KW-1003">Cell membrane</keyword>
<protein>
    <submittedName>
        <fullName evidence="7">MFS transporter</fullName>
    </submittedName>
</protein>
<dbReference type="RefSeq" id="WP_273938803.1">
    <property type="nucleotide sequence ID" value="NZ_CP097263.1"/>
</dbReference>
<dbReference type="CDD" id="cd06173">
    <property type="entry name" value="MFS_MefA_like"/>
    <property type="match status" value="1"/>
</dbReference>
<dbReference type="PANTHER" id="PTHR23513">
    <property type="entry name" value="INTEGRAL MEMBRANE EFFLUX PROTEIN-RELATED"/>
    <property type="match status" value="1"/>
</dbReference>
<evidence type="ECO:0000256" key="1">
    <source>
        <dbReference type="ARBA" id="ARBA00004651"/>
    </source>
</evidence>
<organism evidence="7 8">
    <name type="scientific">Kutzneria chonburiensis</name>
    <dbReference type="NCBI Taxonomy" id="1483604"/>
    <lineage>
        <taxon>Bacteria</taxon>
        <taxon>Bacillati</taxon>
        <taxon>Actinomycetota</taxon>
        <taxon>Actinomycetes</taxon>
        <taxon>Pseudonocardiales</taxon>
        <taxon>Pseudonocardiaceae</taxon>
        <taxon>Kutzneria</taxon>
    </lineage>
</organism>
<dbReference type="InterPro" id="IPR011701">
    <property type="entry name" value="MFS"/>
</dbReference>
<feature type="transmembrane region" description="Helical" evidence="6">
    <location>
        <begin position="139"/>
        <end position="161"/>
    </location>
</feature>
<feature type="transmembrane region" description="Helical" evidence="6">
    <location>
        <begin position="77"/>
        <end position="95"/>
    </location>
</feature>
<evidence type="ECO:0000256" key="3">
    <source>
        <dbReference type="ARBA" id="ARBA00022692"/>
    </source>
</evidence>
<keyword evidence="5 6" id="KW-0472">Membrane</keyword>
<dbReference type="Gene3D" id="1.20.1250.20">
    <property type="entry name" value="MFS general substrate transporter like domains"/>
    <property type="match status" value="1"/>
</dbReference>
<evidence type="ECO:0000313" key="7">
    <source>
        <dbReference type="EMBL" id="MFC0540036.1"/>
    </source>
</evidence>
<keyword evidence="8" id="KW-1185">Reference proteome</keyword>
<dbReference type="EMBL" id="JBHLUD010000001">
    <property type="protein sequence ID" value="MFC0540036.1"/>
    <property type="molecule type" value="Genomic_DNA"/>
</dbReference>
<evidence type="ECO:0000313" key="8">
    <source>
        <dbReference type="Proteomes" id="UP001589810"/>
    </source>
</evidence>
<comment type="subcellular location">
    <subcellularLocation>
        <location evidence="1">Cell membrane</location>
        <topology evidence="1">Multi-pass membrane protein</topology>
    </subcellularLocation>
</comment>
<evidence type="ECO:0000256" key="5">
    <source>
        <dbReference type="ARBA" id="ARBA00023136"/>
    </source>
</evidence>